<feature type="disulfide bond" evidence="2">
    <location>
        <begin position="124"/>
        <end position="136"/>
    </location>
</feature>
<feature type="disulfide bond" evidence="2">
    <location>
        <begin position="172"/>
        <end position="190"/>
    </location>
</feature>
<dbReference type="InterPro" id="IPR001254">
    <property type="entry name" value="Trypsin_dom"/>
</dbReference>
<dbReference type="InterPro" id="IPR002172">
    <property type="entry name" value="LDrepeatLR_classA_rpt"/>
</dbReference>
<evidence type="ECO:0000259" key="7">
    <source>
        <dbReference type="PROSITE" id="PS50923"/>
    </source>
</evidence>
<keyword evidence="1 2" id="KW-1015">Disulfide bond</keyword>
<feature type="signal peptide" evidence="5">
    <location>
        <begin position="1"/>
        <end position="23"/>
    </location>
</feature>
<evidence type="ECO:0000313" key="9">
    <source>
        <dbReference type="Proteomes" id="UP001497644"/>
    </source>
</evidence>
<organism evidence="8 9">
    <name type="scientific">Lasius platythorax</name>
    <dbReference type="NCBI Taxonomy" id="488582"/>
    <lineage>
        <taxon>Eukaryota</taxon>
        <taxon>Metazoa</taxon>
        <taxon>Ecdysozoa</taxon>
        <taxon>Arthropoda</taxon>
        <taxon>Hexapoda</taxon>
        <taxon>Insecta</taxon>
        <taxon>Pterygota</taxon>
        <taxon>Neoptera</taxon>
        <taxon>Endopterygota</taxon>
        <taxon>Hymenoptera</taxon>
        <taxon>Apocrita</taxon>
        <taxon>Aculeata</taxon>
        <taxon>Formicoidea</taxon>
        <taxon>Formicidae</taxon>
        <taxon>Formicinae</taxon>
        <taxon>Lasius</taxon>
        <taxon>Lasius</taxon>
    </lineage>
</organism>
<dbReference type="Pfam" id="PF00057">
    <property type="entry name" value="Ldl_recept_a"/>
    <property type="match status" value="4"/>
</dbReference>
<evidence type="ECO:0000259" key="6">
    <source>
        <dbReference type="PROSITE" id="PS50240"/>
    </source>
</evidence>
<feature type="domain" description="Sushi" evidence="7">
    <location>
        <begin position="251"/>
        <end position="306"/>
    </location>
</feature>
<dbReference type="EMBL" id="OZ034824">
    <property type="protein sequence ID" value="CAL1673906.1"/>
    <property type="molecule type" value="Genomic_DNA"/>
</dbReference>
<feature type="compositionally biased region" description="Polar residues" evidence="4">
    <location>
        <begin position="216"/>
        <end position="232"/>
    </location>
</feature>
<dbReference type="PROSITE" id="PS00134">
    <property type="entry name" value="TRYPSIN_HIS"/>
    <property type="match status" value="1"/>
</dbReference>
<dbReference type="Pfam" id="PF00084">
    <property type="entry name" value="Sushi"/>
    <property type="match status" value="2"/>
</dbReference>
<evidence type="ECO:0000256" key="4">
    <source>
        <dbReference type="SAM" id="MobiDB-lite"/>
    </source>
</evidence>
<dbReference type="InterPro" id="IPR043504">
    <property type="entry name" value="Peptidase_S1_PA_chymotrypsin"/>
</dbReference>
<feature type="disulfide bond" evidence="2">
    <location>
        <begin position="131"/>
        <end position="149"/>
    </location>
</feature>
<dbReference type="Gene3D" id="2.40.10.10">
    <property type="entry name" value="Trypsin-like serine proteases"/>
    <property type="match status" value="2"/>
</dbReference>
<dbReference type="PANTHER" id="PTHR24252:SF7">
    <property type="entry name" value="HYALIN"/>
    <property type="match status" value="1"/>
</dbReference>
<evidence type="ECO:0008006" key="10">
    <source>
        <dbReference type="Google" id="ProtNLM"/>
    </source>
</evidence>
<dbReference type="CDD" id="cd00033">
    <property type="entry name" value="CCP"/>
    <property type="match status" value="1"/>
</dbReference>
<dbReference type="InterPro" id="IPR036055">
    <property type="entry name" value="LDL_receptor-like_sf"/>
</dbReference>
<dbReference type="SUPFAM" id="SSF57535">
    <property type="entry name" value="Complement control module/SCR domain"/>
    <property type="match status" value="1"/>
</dbReference>
<dbReference type="Proteomes" id="UP001497644">
    <property type="component" value="Chromosome 1"/>
</dbReference>
<name>A0AAV2N3K7_9HYME</name>
<dbReference type="PROSITE" id="PS01209">
    <property type="entry name" value="LDLRA_1"/>
    <property type="match status" value="3"/>
</dbReference>
<feature type="disulfide bond" evidence="2">
    <location>
        <begin position="165"/>
        <end position="177"/>
    </location>
</feature>
<dbReference type="PANTHER" id="PTHR24252">
    <property type="entry name" value="ACROSIN-RELATED"/>
    <property type="match status" value="1"/>
</dbReference>
<feature type="region of interest" description="Disordered" evidence="4">
    <location>
        <begin position="213"/>
        <end position="240"/>
    </location>
</feature>
<dbReference type="Gene3D" id="4.10.400.10">
    <property type="entry name" value="Low-density Lipoprotein Receptor"/>
    <property type="match status" value="4"/>
</dbReference>
<evidence type="ECO:0000313" key="8">
    <source>
        <dbReference type="EMBL" id="CAL1673906.1"/>
    </source>
</evidence>
<dbReference type="PROSITE" id="PS50240">
    <property type="entry name" value="TRYPSIN_DOM"/>
    <property type="match status" value="1"/>
</dbReference>
<dbReference type="SUPFAM" id="SSF50494">
    <property type="entry name" value="Trypsin-like serine proteases"/>
    <property type="match status" value="1"/>
</dbReference>
<keyword evidence="3" id="KW-0768">Sushi</keyword>
<protein>
    <recommendedName>
        <fullName evidence="10">Limulus clotting factor C</fullName>
    </recommendedName>
</protein>
<evidence type="ECO:0000256" key="2">
    <source>
        <dbReference type="PROSITE-ProRule" id="PRU00124"/>
    </source>
</evidence>
<feature type="chain" id="PRO_5044010688" description="Limulus clotting factor C" evidence="5">
    <location>
        <begin position="24"/>
        <end position="668"/>
    </location>
</feature>
<dbReference type="InterPro" id="IPR018114">
    <property type="entry name" value="TRYPSIN_HIS"/>
</dbReference>
<proteinExistence type="predicted"/>
<evidence type="ECO:0000256" key="1">
    <source>
        <dbReference type="ARBA" id="ARBA00023157"/>
    </source>
</evidence>
<keyword evidence="5" id="KW-0732">Signal</keyword>
<dbReference type="PROSITE" id="PS50068">
    <property type="entry name" value="LDLRA_2"/>
    <property type="match status" value="4"/>
</dbReference>
<dbReference type="InterPro" id="IPR035976">
    <property type="entry name" value="Sushi/SCR/CCP_sf"/>
</dbReference>
<evidence type="ECO:0000256" key="3">
    <source>
        <dbReference type="PROSITE-ProRule" id="PRU00302"/>
    </source>
</evidence>
<dbReference type="SMART" id="SM00032">
    <property type="entry name" value="CCP"/>
    <property type="match status" value="2"/>
</dbReference>
<dbReference type="Pfam" id="PF00089">
    <property type="entry name" value="Trypsin"/>
    <property type="match status" value="1"/>
</dbReference>
<gene>
    <name evidence="8" type="ORF">LPLAT_LOCUS692</name>
</gene>
<feature type="disulfide bond" evidence="2">
    <location>
        <begin position="28"/>
        <end position="40"/>
    </location>
</feature>
<feature type="domain" description="Peptidase S1" evidence="6">
    <location>
        <begin position="392"/>
        <end position="653"/>
    </location>
</feature>
<dbReference type="SMART" id="SM00020">
    <property type="entry name" value="Tryp_SPc"/>
    <property type="match status" value="1"/>
</dbReference>
<sequence length="668" mass="73036">MRIVKQISALLTIVYVCIDPGYAETNDCGLERFRCRNGECIAGELLCDGKANCRDSSDETQAECMKPEILCPDYAFRCKYGACINGDSVCNGIQDCVDNSDETQPQCRRTSENNTQDTARPALCRASQFTCDNGQCIQSTDVCDGTRDCADGSDETSARCDSLTCPPTVFRCAYGACIDGDLRCNGIVNCADGSDEDPRLCGGIGWPSPLPPVRPGTTSTTTEQPSVQTPGTKTCKAPPQPENGHWKLHRSQCSNTAQDCDTSEGVNLGLGSHLVYSCNPGYKIRGSTDVSCSFEGKWLNIPICTEVRCKALSTASINAECTYNDEWVSCDSPVLPRTRAKLDCRNSYQRESSLLSRRGDHVRCNENGQWEPEPIRCVPVCGVPPSNLTPLIVGGVAPNLTEFPWHASLYFDVRGKPKKYFCGASIIQENLLITAAHCIYDEDSRQVVDPNKIYVATGNIFRDYESPYHNPVIVKKNQVKHIYIICNYLGLLGNYIRDIAILELIEPFVLSATLVPVCIDLLSDKTVLEAGAEGKVAGFGRTEFGDSSAVLQALRVPYIPFNQCKSASQEANTQQYLTTDKFCAGYTNGSSVCDGDSGGGLIFKTNGLWYLRGIVSVSLGTILHGGSAHCNNNLYSLYTQISSHIDWIQNVIVKLQHNQPYTLCTTKT</sequence>
<dbReference type="CDD" id="cd00190">
    <property type="entry name" value="Tryp_SPc"/>
    <property type="match status" value="1"/>
</dbReference>
<dbReference type="AlphaFoldDB" id="A0AAV2N3K7"/>
<comment type="caution">
    <text evidence="3">Lacks conserved residue(s) required for the propagation of feature annotation.</text>
</comment>
<dbReference type="InterPro" id="IPR000436">
    <property type="entry name" value="Sushi_SCR_CCP_dom"/>
</dbReference>
<keyword evidence="9" id="KW-1185">Reference proteome</keyword>
<dbReference type="SUPFAM" id="SSF57424">
    <property type="entry name" value="LDL receptor-like module"/>
    <property type="match status" value="4"/>
</dbReference>
<dbReference type="InterPro" id="IPR009003">
    <property type="entry name" value="Peptidase_S1_PA"/>
</dbReference>
<evidence type="ECO:0000256" key="5">
    <source>
        <dbReference type="SAM" id="SignalP"/>
    </source>
</evidence>
<dbReference type="InterPro" id="IPR023415">
    <property type="entry name" value="LDLR_class-A_CS"/>
</dbReference>
<feature type="disulfide bond" evidence="2">
    <location>
        <begin position="35"/>
        <end position="53"/>
    </location>
</feature>
<dbReference type="Gene3D" id="2.10.70.10">
    <property type="entry name" value="Complement Module, domain 1"/>
    <property type="match status" value="1"/>
</dbReference>
<feature type="disulfide bond" evidence="2">
    <location>
        <begin position="78"/>
        <end position="96"/>
    </location>
</feature>
<dbReference type="GO" id="GO:0006508">
    <property type="term" value="P:proteolysis"/>
    <property type="evidence" value="ECO:0007669"/>
    <property type="project" value="InterPro"/>
</dbReference>
<reference evidence="8 9" key="1">
    <citation type="submission" date="2024-04" db="EMBL/GenBank/DDBJ databases">
        <authorList>
            <consortium name="Molecular Ecology Group"/>
        </authorList>
    </citation>
    <scope>NUCLEOTIDE SEQUENCE [LARGE SCALE GENOMIC DNA]</scope>
</reference>
<dbReference type="GO" id="GO:0004252">
    <property type="term" value="F:serine-type endopeptidase activity"/>
    <property type="evidence" value="ECO:0007669"/>
    <property type="project" value="InterPro"/>
</dbReference>
<dbReference type="SMART" id="SM00192">
    <property type="entry name" value="LDLa"/>
    <property type="match status" value="4"/>
</dbReference>
<dbReference type="CDD" id="cd00112">
    <property type="entry name" value="LDLa"/>
    <property type="match status" value="4"/>
</dbReference>
<dbReference type="PRINTS" id="PR00261">
    <property type="entry name" value="LDLRECEPTOR"/>
</dbReference>
<accession>A0AAV2N3K7</accession>
<feature type="disulfide bond" evidence="2">
    <location>
        <begin position="71"/>
        <end position="83"/>
    </location>
</feature>
<dbReference type="PROSITE" id="PS50923">
    <property type="entry name" value="SUSHI"/>
    <property type="match status" value="1"/>
</dbReference>